<dbReference type="Proteomes" id="UP001500016">
    <property type="component" value="Unassembled WGS sequence"/>
</dbReference>
<name>A0ABN2WIH2_9ACTN</name>
<protein>
    <submittedName>
        <fullName evidence="1">Uncharacterized protein</fullName>
    </submittedName>
</protein>
<keyword evidence="2" id="KW-1185">Reference proteome</keyword>
<accession>A0ABN2WIH2</accession>
<gene>
    <name evidence="1" type="ORF">GCM10009801_60370</name>
</gene>
<evidence type="ECO:0000313" key="1">
    <source>
        <dbReference type="EMBL" id="GAA2093302.1"/>
    </source>
</evidence>
<proteinExistence type="predicted"/>
<evidence type="ECO:0000313" key="2">
    <source>
        <dbReference type="Proteomes" id="UP001500016"/>
    </source>
</evidence>
<sequence>MPVFVVELGLPGPALPCPVGSPVPVTVTVRNTSARRVWAAGVLDGSEDRVRFPHYVPSVTYEGRAVHPPRRPEDPLVGPLRPGDFRKLEPGEAFDPTGPGYLPLTTFGAFVPGRPGIYEFGLTLSTESPSADAWLGRFGQGEERATVLELVGRVPRETVAARPLRVEVR</sequence>
<reference evidence="1 2" key="1">
    <citation type="journal article" date="2019" name="Int. J. Syst. Evol. Microbiol.">
        <title>The Global Catalogue of Microorganisms (GCM) 10K type strain sequencing project: providing services to taxonomists for standard genome sequencing and annotation.</title>
        <authorList>
            <consortium name="The Broad Institute Genomics Platform"/>
            <consortium name="The Broad Institute Genome Sequencing Center for Infectious Disease"/>
            <person name="Wu L."/>
            <person name="Ma J."/>
        </authorList>
    </citation>
    <scope>NUCLEOTIDE SEQUENCE [LARGE SCALE GENOMIC DNA]</scope>
    <source>
        <strain evidence="1 2">JCM 15478</strain>
    </source>
</reference>
<dbReference type="RefSeq" id="WP_344532582.1">
    <property type="nucleotide sequence ID" value="NZ_BAAAPE010000015.1"/>
</dbReference>
<comment type="caution">
    <text evidence="1">The sequence shown here is derived from an EMBL/GenBank/DDBJ whole genome shotgun (WGS) entry which is preliminary data.</text>
</comment>
<organism evidence="1 2">
    <name type="scientific">Streptomyces albiaxialis</name>
    <dbReference type="NCBI Taxonomy" id="329523"/>
    <lineage>
        <taxon>Bacteria</taxon>
        <taxon>Bacillati</taxon>
        <taxon>Actinomycetota</taxon>
        <taxon>Actinomycetes</taxon>
        <taxon>Kitasatosporales</taxon>
        <taxon>Streptomycetaceae</taxon>
        <taxon>Streptomyces</taxon>
    </lineage>
</organism>
<dbReference type="EMBL" id="BAAAPE010000015">
    <property type="protein sequence ID" value="GAA2093302.1"/>
    <property type="molecule type" value="Genomic_DNA"/>
</dbReference>